<evidence type="ECO:0000313" key="2">
    <source>
        <dbReference type="EMBL" id="AIQ89927.1"/>
    </source>
</evidence>
<accession>A0A089NRC4</accession>
<dbReference type="KEGG" id="mor:MOC_2172"/>
<protein>
    <submittedName>
        <fullName evidence="2">Protein of unassigned function</fullName>
    </submittedName>
</protein>
<sequence length="54" mass="5905">MRRPDASLTPSRPGRPHGSVRARPPAPRRARPGTIRARPGKLDPAQGERQDRSG</sequence>
<keyword evidence="3" id="KW-1185">Reference proteome</keyword>
<feature type="compositionally biased region" description="Basic residues" evidence="1">
    <location>
        <begin position="14"/>
        <end position="31"/>
    </location>
</feature>
<dbReference type="AlphaFoldDB" id="A0A089NRC4"/>
<dbReference type="HOGENOM" id="CLU_3045242_0_0_5"/>
<gene>
    <name evidence="2" type="ORF">MOC_2172</name>
</gene>
<dbReference type="STRING" id="693986.MOC_2172"/>
<evidence type="ECO:0000313" key="3">
    <source>
        <dbReference type="Proteomes" id="UP000029492"/>
    </source>
</evidence>
<reference evidence="2 3" key="1">
    <citation type="journal article" date="2014" name="PLoS ONE">
        <title>Genome Information of Methylobacterium oryzae, a Plant-Probiotic Methylotroph in the Phyllosphere.</title>
        <authorList>
            <person name="Kwak M.J."/>
            <person name="Jeong H."/>
            <person name="Madhaiyan M."/>
            <person name="Lee Y."/>
            <person name="Sa T.M."/>
            <person name="Oh T.K."/>
            <person name="Kim J.F."/>
        </authorList>
    </citation>
    <scope>NUCLEOTIDE SEQUENCE [LARGE SCALE GENOMIC DNA]</scope>
    <source>
        <strain evidence="2 3">CBMB20</strain>
    </source>
</reference>
<evidence type="ECO:0000256" key="1">
    <source>
        <dbReference type="SAM" id="MobiDB-lite"/>
    </source>
</evidence>
<dbReference type="EMBL" id="CP003811">
    <property type="protein sequence ID" value="AIQ89927.1"/>
    <property type="molecule type" value="Genomic_DNA"/>
</dbReference>
<organism evidence="2 3">
    <name type="scientific">Methylobacterium oryzae CBMB20</name>
    <dbReference type="NCBI Taxonomy" id="693986"/>
    <lineage>
        <taxon>Bacteria</taxon>
        <taxon>Pseudomonadati</taxon>
        <taxon>Pseudomonadota</taxon>
        <taxon>Alphaproteobacteria</taxon>
        <taxon>Hyphomicrobiales</taxon>
        <taxon>Methylobacteriaceae</taxon>
        <taxon>Methylobacterium</taxon>
    </lineage>
</organism>
<dbReference type="Proteomes" id="UP000029492">
    <property type="component" value="Chromosome"/>
</dbReference>
<feature type="region of interest" description="Disordered" evidence="1">
    <location>
        <begin position="1"/>
        <end position="54"/>
    </location>
</feature>
<name>A0A089NRC4_9HYPH</name>
<proteinExistence type="predicted"/>